<proteinExistence type="predicted"/>
<gene>
    <name evidence="1" type="ORF">E7102_12785</name>
</gene>
<dbReference type="InterPro" id="IPR036895">
    <property type="entry name" value="Uracil-DNA_glycosylase-like_sf"/>
</dbReference>
<reference evidence="1" key="1">
    <citation type="submission" date="2019-04" db="EMBL/GenBank/DDBJ databases">
        <title>Evolution of Biomass-Degrading Anaerobic Consortia Revealed by Metagenomics.</title>
        <authorList>
            <person name="Peng X."/>
        </authorList>
    </citation>
    <scope>NUCLEOTIDE SEQUENCE</scope>
    <source>
        <strain evidence="1">SIG141</strain>
    </source>
</reference>
<evidence type="ECO:0008006" key="3">
    <source>
        <dbReference type="Google" id="ProtNLM"/>
    </source>
</evidence>
<dbReference type="Proteomes" id="UP000763088">
    <property type="component" value="Unassembled WGS sequence"/>
</dbReference>
<dbReference type="AlphaFoldDB" id="A0A928GHP6"/>
<comment type="caution">
    <text evidence="1">The sequence shown here is derived from an EMBL/GenBank/DDBJ whole genome shotgun (WGS) entry which is preliminary data.</text>
</comment>
<name>A0A928GHP6_XYLRU</name>
<organism evidence="1 2">
    <name type="scientific">Xylanibacter ruminicola</name>
    <name type="common">Prevotella ruminicola</name>
    <dbReference type="NCBI Taxonomy" id="839"/>
    <lineage>
        <taxon>Bacteria</taxon>
        <taxon>Pseudomonadati</taxon>
        <taxon>Bacteroidota</taxon>
        <taxon>Bacteroidia</taxon>
        <taxon>Bacteroidales</taxon>
        <taxon>Prevotellaceae</taxon>
        <taxon>Xylanibacter</taxon>
    </lineage>
</organism>
<dbReference type="EMBL" id="SUYD01000020">
    <property type="protein sequence ID" value="MBE6267317.1"/>
    <property type="molecule type" value="Genomic_DNA"/>
</dbReference>
<dbReference type="Gene3D" id="3.40.470.10">
    <property type="entry name" value="Uracil-DNA glycosylase-like domain"/>
    <property type="match status" value="1"/>
</dbReference>
<evidence type="ECO:0000313" key="2">
    <source>
        <dbReference type="Proteomes" id="UP000763088"/>
    </source>
</evidence>
<accession>A0A928GHP6</accession>
<protein>
    <recommendedName>
        <fullName evidence="3">Uracil DNA glycosylase superfamily protein</fullName>
    </recommendedName>
</protein>
<sequence length="258" mass="28992">MTYQFPFGQIVRPLRQEDRTPKKVFVLGVYASAVHARWTKPGEKHPICAALAVASEPRIFWDGNIDEAREIISKIKIPKELGTLEPAGSNLNGPSAKVLDNNILAPLGFTRKDAWLCDLLPETRINDSQKKVIIDKYNPKISEFGLNKVSIPDRPTIFCDSVRCKEILAELKESQADLLILLGDIPIAQFLNEVANVPYKTLQEYVNLYGYGKASNTIIDGRTIKVLPLAHPRQIGGLGFHSKDWHDKHLEWEKSIAK</sequence>
<evidence type="ECO:0000313" key="1">
    <source>
        <dbReference type="EMBL" id="MBE6267317.1"/>
    </source>
</evidence>